<dbReference type="Proteomes" id="UP000042997">
    <property type="component" value="Unassembled WGS sequence"/>
</dbReference>
<evidence type="ECO:0000256" key="2">
    <source>
        <dbReference type="ARBA" id="ARBA00022679"/>
    </source>
</evidence>
<evidence type="ECO:0000256" key="3">
    <source>
        <dbReference type="ARBA" id="ARBA00022741"/>
    </source>
</evidence>
<dbReference type="GO" id="GO:0005975">
    <property type="term" value="P:carbohydrate metabolic process"/>
    <property type="evidence" value="ECO:0007669"/>
    <property type="project" value="InterPro"/>
</dbReference>
<dbReference type="GeneID" id="66837192"/>
<keyword evidence="2" id="KW-0808">Transferase</keyword>
<keyword evidence="5" id="KW-0067">ATP-binding</keyword>
<evidence type="ECO:0000256" key="1">
    <source>
        <dbReference type="ARBA" id="ARBA00010688"/>
    </source>
</evidence>
<dbReference type="KEGG" id="rrz:CS378_09130"/>
<name>A0A098BJC7_9NOCA</name>
<sequence length="324" mass="33488">MTPPPRDGNDDSAPSAFVFAPTPLLTVTIESSPSDVPELHIHAGGQGFWIARMAATLGLNVRLCGTFGGETGPVVSDLIAREGVSVRPVVTAGQNGSYVHDRRGGEREEIVEVPPPTLNRHEADDLFGAALSEGLDADVALLGGPHCDEAIPHDVYTRLAADLTAMNVPVVADLSGPTMTAALEGGLSVLKVSHEDLIEDGRARSDDVDDLIAAMKELVAQGARNVVLSRAGDPALALVDDELMEIVSPPLNIADHRGAGDSMTAGIGAALAAGRPLAEALRLGAAAGAVNVTRHGLATGQRELVAKVAESVEVRPFAKGKKGR</sequence>
<protein>
    <submittedName>
        <fullName evidence="7">Fructose-1-phosphate kinase/fructose-6-phosphate kinase</fullName>
    </submittedName>
</protein>
<dbReference type="PANTHER" id="PTHR46566">
    <property type="entry name" value="1-PHOSPHOFRUCTOKINASE-RELATED"/>
    <property type="match status" value="1"/>
</dbReference>
<evidence type="ECO:0000259" key="6">
    <source>
        <dbReference type="Pfam" id="PF00294"/>
    </source>
</evidence>
<feature type="domain" description="Carbohydrate kinase PfkB" evidence="6">
    <location>
        <begin position="31"/>
        <end position="300"/>
    </location>
</feature>
<dbReference type="AlphaFoldDB" id="A0A098BJC7"/>
<evidence type="ECO:0000256" key="4">
    <source>
        <dbReference type="ARBA" id="ARBA00022777"/>
    </source>
</evidence>
<evidence type="ECO:0000256" key="5">
    <source>
        <dbReference type="ARBA" id="ARBA00022840"/>
    </source>
</evidence>
<dbReference type="eggNOG" id="COG1105">
    <property type="taxonomic scope" value="Bacteria"/>
</dbReference>
<accession>A0A098BJC7</accession>
<dbReference type="OrthoDB" id="3206700at2"/>
<keyword evidence="3" id="KW-0547">Nucleotide-binding</keyword>
<dbReference type="InterPro" id="IPR011611">
    <property type="entry name" value="PfkB_dom"/>
</dbReference>
<evidence type="ECO:0000313" key="8">
    <source>
        <dbReference type="Proteomes" id="UP000042997"/>
    </source>
</evidence>
<dbReference type="Pfam" id="PF00294">
    <property type="entry name" value="PfkB"/>
    <property type="match status" value="1"/>
</dbReference>
<organism evidence="7 8">
    <name type="scientific">Rhodococcus ruber</name>
    <dbReference type="NCBI Taxonomy" id="1830"/>
    <lineage>
        <taxon>Bacteria</taxon>
        <taxon>Bacillati</taxon>
        <taxon>Actinomycetota</taxon>
        <taxon>Actinomycetes</taxon>
        <taxon>Mycobacteriales</taxon>
        <taxon>Nocardiaceae</taxon>
        <taxon>Rhodococcus</taxon>
    </lineage>
</organism>
<comment type="similarity">
    <text evidence="1">Belongs to the carbohydrate kinase PfkB family.</text>
</comment>
<dbReference type="PIRSF" id="PIRSF000535">
    <property type="entry name" value="1PFK/6PFK/LacC"/>
    <property type="match status" value="1"/>
</dbReference>
<gene>
    <name evidence="7" type="ORF">RHRU231_350008</name>
</gene>
<keyword evidence="4 7" id="KW-0418">Kinase</keyword>
<dbReference type="Gene3D" id="3.40.1190.20">
    <property type="match status" value="1"/>
</dbReference>
<dbReference type="GO" id="GO:0016773">
    <property type="term" value="F:phosphotransferase activity, alcohol group as acceptor"/>
    <property type="evidence" value="ECO:0007669"/>
    <property type="project" value="InterPro"/>
</dbReference>
<dbReference type="InterPro" id="IPR017583">
    <property type="entry name" value="Tagatose/fructose_Pkinase"/>
</dbReference>
<reference evidence="7 8" key="1">
    <citation type="journal article" date="2014" name="Genome Announc.">
        <title>Draft Genome Sequence of Propane- and Butane-Oxidizing Actinobacterium Rhodococcus ruber IEGM 231.</title>
        <authorList>
            <person name="Ivshina I.B."/>
            <person name="Kuyukina M.S."/>
            <person name="Krivoruchko A.V."/>
            <person name="Barbe V."/>
            <person name="Fischer C."/>
        </authorList>
    </citation>
    <scope>NUCLEOTIDE SEQUENCE [LARGE SCALE GENOMIC DNA]</scope>
</reference>
<dbReference type="EMBL" id="CCSD01000045">
    <property type="protein sequence ID" value="CDZ87791.1"/>
    <property type="molecule type" value="Genomic_DNA"/>
</dbReference>
<evidence type="ECO:0000313" key="7">
    <source>
        <dbReference type="EMBL" id="CDZ87791.1"/>
    </source>
</evidence>
<dbReference type="RefSeq" id="WP_010592150.1">
    <property type="nucleotide sequence ID" value="NZ_CP023714.1"/>
</dbReference>
<dbReference type="InterPro" id="IPR029056">
    <property type="entry name" value="Ribokinase-like"/>
</dbReference>
<dbReference type="GO" id="GO:0016301">
    <property type="term" value="F:kinase activity"/>
    <property type="evidence" value="ECO:0007669"/>
    <property type="project" value="UniProtKB-KW"/>
</dbReference>
<dbReference type="PANTHER" id="PTHR46566:SF2">
    <property type="entry name" value="ATP-DEPENDENT 6-PHOSPHOFRUCTOKINASE ISOZYME 2"/>
    <property type="match status" value="1"/>
</dbReference>
<dbReference type="SUPFAM" id="SSF53613">
    <property type="entry name" value="Ribokinase-like"/>
    <property type="match status" value="1"/>
</dbReference>
<dbReference type="GO" id="GO:0005524">
    <property type="term" value="F:ATP binding"/>
    <property type="evidence" value="ECO:0007669"/>
    <property type="project" value="UniProtKB-KW"/>
</dbReference>
<proteinExistence type="inferred from homology"/>